<accession>A0ACC2VD50</accession>
<protein>
    <submittedName>
        <fullName evidence="1">Uncharacterized protein</fullName>
    </submittedName>
</protein>
<proteinExistence type="predicted"/>
<sequence length="980" mass="106635">MAEKADDADVEFKQSCQTVAIDANQINANLKAALDIVNLLTVECEVSSPEEAQIAAIAAMQKLADLIGNSSKASDEKIKSLQTMFSRLPEYTHMGSSPSPAPHVLPSVKEDVGQSESEQYSNISTTENVQVVETPGSSAQALVDEEMSKPLPLRSRQAEAAPAPHPELVTPEIPSHDAHTDPPSVPEPQAVEAIEASVEVASSVPPPSSTDIIPGYATTRARKASSSSISVTLSPSSSFKSTRSPVPPALTQKASFMPSFLSMRTPTTAISRINAGLDDEQDFDFEVQPKAKNMPVEEKFIPEGPVEDERTTEQPIQTEPTKTQTAKEEPSKDLSVEDQPVVEGQADTDSAEEEPAFRLNPLELEIRTTRAAGRGVFATQDIPARTIVEESPVLVLSKKEWDDGHLNDGVLGGYGFNWTAGGMGVGLGIASMFNHSPQPNVMFTRVAPRDTETDKYPKLIFRTIKSIKNGDELYICYSADESKLWFSPDYKAEGEHVEQQTEEPTWIPPMIEEDEQTASAEENPAPASNDTSTDAAPVPEIPVRQDSGAPESDDKKYLDRKARKQSKREKKVKRPKQEGDKKDGTIASVADESSGTMSNGPDLSTNPDTPTALSTSDYEAALAKLDLIPGITFEDEDIQREKALEAMKAATNGENRNEVAWSLVKRIRGPVEAQEEDETRTVEVWAVSIVDKKLMPSVLKYLKLHEKRFIALDHVKRVNHQKDNGRTLVAIAPVDLLSREELQTELSEFNQTLANMEILQTSVPASFARDLAQVAEKGKIWPVLLDVAPKNPADSPWTSSRKAWVRKGLKRLVDLAHDAAEAGELPVAAIASSAPEGALPSDPDLIPPTPNMRAAATDRRISQKNPLKHAAMGCVAEIARLRTQSPFTDTMSARNGADYLLTSLSLFITHEPCVMCTMALLHSRVKEIFFLVRNPEGGFGGAFAIHGHPGLNHKIDVYDCSGLVEEADLDRLGLPEGAEP</sequence>
<evidence type="ECO:0000313" key="1">
    <source>
        <dbReference type="EMBL" id="KAJ9096867.1"/>
    </source>
</evidence>
<reference evidence="1" key="1">
    <citation type="submission" date="2023-04" db="EMBL/GenBank/DDBJ databases">
        <title>Draft Genome sequencing of Naganishia species isolated from polar environments using Oxford Nanopore Technology.</title>
        <authorList>
            <person name="Leo P."/>
            <person name="Venkateswaran K."/>
        </authorList>
    </citation>
    <scope>NUCLEOTIDE SEQUENCE</scope>
    <source>
        <strain evidence="1">MNA-CCFEE 5262</strain>
    </source>
</reference>
<comment type="caution">
    <text evidence="1">The sequence shown here is derived from an EMBL/GenBank/DDBJ whole genome shotgun (WGS) entry which is preliminary data.</text>
</comment>
<evidence type="ECO:0000313" key="2">
    <source>
        <dbReference type="Proteomes" id="UP001230649"/>
    </source>
</evidence>
<name>A0ACC2VD50_9TREE</name>
<keyword evidence="2" id="KW-1185">Reference proteome</keyword>
<dbReference type="EMBL" id="JASBWS010000109">
    <property type="protein sequence ID" value="KAJ9096867.1"/>
    <property type="molecule type" value="Genomic_DNA"/>
</dbReference>
<gene>
    <name evidence="1" type="ORF">QFC20_006335</name>
</gene>
<dbReference type="Proteomes" id="UP001230649">
    <property type="component" value="Unassembled WGS sequence"/>
</dbReference>
<organism evidence="1 2">
    <name type="scientific">Naganishia adeliensis</name>
    <dbReference type="NCBI Taxonomy" id="92952"/>
    <lineage>
        <taxon>Eukaryota</taxon>
        <taxon>Fungi</taxon>
        <taxon>Dikarya</taxon>
        <taxon>Basidiomycota</taxon>
        <taxon>Agaricomycotina</taxon>
        <taxon>Tremellomycetes</taxon>
        <taxon>Filobasidiales</taxon>
        <taxon>Filobasidiaceae</taxon>
        <taxon>Naganishia</taxon>
    </lineage>
</organism>